<dbReference type="AlphaFoldDB" id="A0A3B1D099"/>
<sequence length="36" mass="4271">MSMIKKYLKNQNECTITFTIPKSIGDNYKKIDKCSW</sequence>
<name>A0A3B1D099_9ZZZZ</name>
<proteinExistence type="predicted"/>
<evidence type="ECO:0000313" key="1">
    <source>
        <dbReference type="EMBL" id="VAX25035.1"/>
    </source>
</evidence>
<organism evidence="1">
    <name type="scientific">hydrothermal vent metagenome</name>
    <dbReference type="NCBI Taxonomy" id="652676"/>
    <lineage>
        <taxon>unclassified sequences</taxon>
        <taxon>metagenomes</taxon>
        <taxon>ecological metagenomes</taxon>
    </lineage>
</organism>
<accession>A0A3B1D099</accession>
<gene>
    <name evidence="1" type="ORF">MNBD_IGNAVI01-2606</name>
</gene>
<protein>
    <submittedName>
        <fullName evidence="1">Uncharacterized protein</fullName>
    </submittedName>
</protein>
<dbReference type="EMBL" id="UOGD01000288">
    <property type="protein sequence ID" value="VAX25035.1"/>
    <property type="molecule type" value="Genomic_DNA"/>
</dbReference>
<reference evidence="1" key="1">
    <citation type="submission" date="2018-06" db="EMBL/GenBank/DDBJ databases">
        <authorList>
            <person name="Zhirakovskaya E."/>
        </authorList>
    </citation>
    <scope>NUCLEOTIDE SEQUENCE</scope>
</reference>